<dbReference type="PROSITE" id="PS50937">
    <property type="entry name" value="HTH_MERR_2"/>
    <property type="match status" value="1"/>
</dbReference>
<comment type="caution">
    <text evidence="4">The sequence shown here is derived from an EMBL/GenBank/DDBJ whole genome shotgun (WGS) entry which is preliminary data.</text>
</comment>
<dbReference type="InterPro" id="IPR000551">
    <property type="entry name" value="MerR-type_HTH_dom"/>
</dbReference>
<keyword evidence="5" id="KW-1185">Reference proteome</keyword>
<dbReference type="Pfam" id="PF13411">
    <property type="entry name" value="MerR_1"/>
    <property type="match status" value="1"/>
</dbReference>
<evidence type="ECO:0000259" key="3">
    <source>
        <dbReference type="PROSITE" id="PS50937"/>
    </source>
</evidence>
<dbReference type="EMBL" id="NFZT01000001">
    <property type="protein sequence ID" value="OWV34804.1"/>
    <property type="molecule type" value="Genomic_DNA"/>
</dbReference>
<proteinExistence type="predicted"/>
<keyword evidence="2" id="KW-0175">Coiled coil</keyword>
<dbReference type="InterPro" id="IPR047057">
    <property type="entry name" value="MerR_fam"/>
</dbReference>
<dbReference type="OrthoDB" id="9803659at2"/>
<dbReference type="GO" id="GO:0003677">
    <property type="term" value="F:DNA binding"/>
    <property type="evidence" value="ECO:0007669"/>
    <property type="project" value="UniProtKB-KW"/>
</dbReference>
<dbReference type="PANTHER" id="PTHR30204:SF58">
    <property type="entry name" value="HTH-TYPE TRANSCRIPTIONAL REGULATOR YFMP"/>
    <property type="match status" value="1"/>
</dbReference>
<gene>
    <name evidence="4" type="ORF">B5C34_14225</name>
</gene>
<dbReference type="PANTHER" id="PTHR30204">
    <property type="entry name" value="REDOX-CYCLING DRUG-SENSING TRANSCRIPTIONAL ACTIVATOR SOXR"/>
    <property type="match status" value="1"/>
</dbReference>
<feature type="coiled-coil region" evidence="2">
    <location>
        <begin position="91"/>
        <end position="132"/>
    </location>
</feature>
<evidence type="ECO:0000256" key="1">
    <source>
        <dbReference type="ARBA" id="ARBA00023125"/>
    </source>
</evidence>
<reference evidence="5" key="1">
    <citation type="submission" date="2017-05" db="EMBL/GenBank/DDBJ databases">
        <authorList>
            <person name="Lin X."/>
        </authorList>
    </citation>
    <scope>NUCLEOTIDE SEQUENCE [LARGE SCALE GENOMIC DNA]</scope>
    <source>
        <strain evidence="5">JLT2012</strain>
    </source>
</reference>
<dbReference type="Gene3D" id="1.10.1660.10">
    <property type="match status" value="1"/>
</dbReference>
<evidence type="ECO:0000313" key="5">
    <source>
        <dbReference type="Proteomes" id="UP000198462"/>
    </source>
</evidence>
<keyword evidence="1" id="KW-0238">DNA-binding</keyword>
<organism evidence="4 5">
    <name type="scientific">Pacificimonas flava</name>
    <dbReference type="NCBI Taxonomy" id="1234595"/>
    <lineage>
        <taxon>Bacteria</taxon>
        <taxon>Pseudomonadati</taxon>
        <taxon>Pseudomonadota</taxon>
        <taxon>Alphaproteobacteria</taxon>
        <taxon>Sphingomonadales</taxon>
        <taxon>Sphingosinicellaceae</taxon>
        <taxon>Pacificimonas</taxon>
    </lineage>
</organism>
<dbReference type="SMART" id="SM00422">
    <property type="entry name" value="HTH_MERR"/>
    <property type="match status" value="1"/>
</dbReference>
<protein>
    <submittedName>
        <fullName evidence="4">Transcriptional regulator</fullName>
    </submittedName>
</protein>
<dbReference type="GO" id="GO:0003700">
    <property type="term" value="F:DNA-binding transcription factor activity"/>
    <property type="evidence" value="ECO:0007669"/>
    <property type="project" value="InterPro"/>
</dbReference>
<dbReference type="Proteomes" id="UP000198462">
    <property type="component" value="Unassembled WGS sequence"/>
</dbReference>
<dbReference type="InterPro" id="IPR009061">
    <property type="entry name" value="DNA-bd_dom_put_sf"/>
</dbReference>
<accession>A0A219B9G5</accession>
<dbReference type="SUPFAM" id="SSF46955">
    <property type="entry name" value="Putative DNA-binding domain"/>
    <property type="match status" value="1"/>
</dbReference>
<dbReference type="RefSeq" id="WP_088713199.1">
    <property type="nucleotide sequence ID" value="NZ_NFZT01000001.1"/>
</dbReference>
<name>A0A219B9G5_9SPHN</name>
<evidence type="ECO:0000313" key="4">
    <source>
        <dbReference type="EMBL" id="OWV34804.1"/>
    </source>
</evidence>
<sequence length="143" mass="15945">MQPTDFLSIVTPAAKDRFTIGELSSEFGVTARTIRFYESEGLLSPAREGQARIYSKRDRARLGWILRGKRVGFSLADIAELLDMYENAGPAKQRRALADRVEGRVEALEAQRDDLEATIAELQQFLNTLQTLPAEAGISERTS</sequence>
<dbReference type="AlphaFoldDB" id="A0A219B9G5"/>
<evidence type="ECO:0000256" key="2">
    <source>
        <dbReference type="SAM" id="Coils"/>
    </source>
</evidence>
<dbReference type="CDD" id="cd04776">
    <property type="entry name" value="HTH_GnyR"/>
    <property type="match status" value="1"/>
</dbReference>
<feature type="domain" description="HTH merR-type" evidence="3">
    <location>
        <begin position="17"/>
        <end position="84"/>
    </location>
</feature>